<comment type="caution">
    <text evidence="2">The sequence shown here is derived from an EMBL/GenBank/DDBJ whole genome shotgun (WGS) entry which is preliminary data.</text>
</comment>
<sequence length="283" mass="32334">MQEVGISDGDGRKLDLGEPVARPPVQIEPGEQEPRLQCFRQAASIRCERGSERVELRRPCAVNVFREPNVERGRSRCQSAVELVERRGRRPREGAFDGQRQVMIERVLQPPARDDDWPDRTLRRIEVLVRRQAEQLRENLVDAVAEASRWLDMQSQAVEPPQNETEVRVVAGTVAVPPQCPGRPQRRYAEEFQCRHGDLAPFLVTEHEALRRGQCDVHCASIAPVVVGRQRVEMRRHRPGRQFRNRAAEILRPGPPVITGRPGRLDVRREARAHHSFPAAILR</sequence>
<accession>A0A2V2LDH9</accession>
<dbReference type="EMBL" id="QGKU01000053">
    <property type="protein sequence ID" value="PWR01297.1"/>
    <property type="molecule type" value="Genomic_DNA"/>
</dbReference>
<protein>
    <submittedName>
        <fullName evidence="2">Uncharacterized protein</fullName>
    </submittedName>
</protein>
<evidence type="ECO:0000256" key="1">
    <source>
        <dbReference type="SAM" id="MobiDB-lite"/>
    </source>
</evidence>
<keyword evidence="3" id="KW-1185">Reference proteome</keyword>
<feature type="region of interest" description="Disordered" evidence="1">
    <location>
        <begin position="1"/>
        <end position="31"/>
    </location>
</feature>
<gene>
    <name evidence="2" type="ORF">DKT77_17670</name>
</gene>
<dbReference type="AlphaFoldDB" id="A0A2V2LDH9"/>
<evidence type="ECO:0000313" key="2">
    <source>
        <dbReference type="EMBL" id="PWR01297.1"/>
    </source>
</evidence>
<name>A0A2V2LDH9_9RHOB</name>
<organism evidence="2 3">
    <name type="scientific">Meridianimarinicoccus roseus</name>
    <dbReference type="NCBI Taxonomy" id="2072018"/>
    <lineage>
        <taxon>Bacteria</taxon>
        <taxon>Pseudomonadati</taxon>
        <taxon>Pseudomonadota</taxon>
        <taxon>Alphaproteobacteria</taxon>
        <taxon>Rhodobacterales</taxon>
        <taxon>Paracoccaceae</taxon>
        <taxon>Meridianimarinicoccus</taxon>
    </lineage>
</organism>
<evidence type="ECO:0000313" key="3">
    <source>
        <dbReference type="Proteomes" id="UP000245680"/>
    </source>
</evidence>
<reference evidence="2 3" key="1">
    <citation type="submission" date="2018-05" db="EMBL/GenBank/DDBJ databases">
        <title>Rhodobacteraceae gen. nov., sp. nov. isolated from sea water.</title>
        <authorList>
            <person name="Ren Y."/>
        </authorList>
    </citation>
    <scope>NUCLEOTIDE SEQUENCE [LARGE SCALE GENOMIC DNA]</scope>
    <source>
        <strain evidence="2 3">TG-679</strain>
    </source>
</reference>
<proteinExistence type="predicted"/>
<dbReference type="Proteomes" id="UP000245680">
    <property type="component" value="Unassembled WGS sequence"/>
</dbReference>